<evidence type="ECO:0000256" key="1">
    <source>
        <dbReference type="SAM" id="MobiDB-lite"/>
    </source>
</evidence>
<feature type="region of interest" description="Disordered" evidence="1">
    <location>
        <begin position="19"/>
        <end position="49"/>
    </location>
</feature>
<sequence length="49" mass="5457">MRGCRIAICRAADHLVPAGRPGRRGPQVQVINHLTGRREIGQKRLAKSR</sequence>
<protein>
    <submittedName>
        <fullName evidence="2">Uncharacterized protein</fullName>
    </submittedName>
</protein>
<accession>A0A8S5SU17</accession>
<evidence type="ECO:0000313" key="2">
    <source>
        <dbReference type="EMBL" id="DAF54175.1"/>
    </source>
</evidence>
<proteinExistence type="predicted"/>
<reference evidence="2" key="1">
    <citation type="journal article" date="2021" name="Proc. Natl. Acad. Sci. U.S.A.">
        <title>A Catalog of Tens of Thousands of Viruses from Human Metagenomes Reveals Hidden Associations with Chronic Diseases.</title>
        <authorList>
            <person name="Tisza M.J."/>
            <person name="Buck C.B."/>
        </authorList>
    </citation>
    <scope>NUCLEOTIDE SEQUENCE</scope>
    <source>
        <strain evidence="2">Ctcqm2</strain>
    </source>
</reference>
<name>A0A8S5SU17_9VIRU</name>
<dbReference type="EMBL" id="BK032673">
    <property type="protein sequence ID" value="DAF54175.1"/>
    <property type="molecule type" value="Genomic_DNA"/>
</dbReference>
<organism evidence="2">
    <name type="scientific">Phage sp. ctcqm2</name>
    <dbReference type="NCBI Taxonomy" id="2828007"/>
    <lineage>
        <taxon>Viruses</taxon>
    </lineage>
</organism>